<accession>A0A7J8H0H1</accession>
<evidence type="ECO:0000313" key="2">
    <source>
        <dbReference type="Proteomes" id="UP000593571"/>
    </source>
</evidence>
<dbReference type="EMBL" id="JACASE010000005">
    <property type="protein sequence ID" value="KAF6465756.1"/>
    <property type="molecule type" value="Genomic_DNA"/>
</dbReference>
<protein>
    <submittedName>
        <fullName evidence="1">Uncharacterized protein</fullName>
    </submittedName>
</protein>
<name>A0A7J8H0H1_ROUAE</name>
<reference evidence="1 2" key="1">
    <citation type="journal article" date="2020" name="Nature">
        <title>Six reference-quality genomes reveal evolution of bat adaptations.</title>
        <authorList>
            <person name="Jebb D."/>
            <person name="Huang Z."/>
            <person name="Pippel M."/>
            <person name="Hughes G.M."/>
            <person name="Lavrichenko K."/>
            <person name="Devanna P."/>
            <person name="Winkler S."/>
            <person name="Jermiin L.S."/>
            <person name="Skirmuntt E.C."/>
            <person name="Katzourakis A."/>
            <person name="Burkitt-Gray L."/>
            <person name="Ray D.A."/>
            <person name="Sullivan K.A.M."/>
            <person name="Roscito J.G."/>
            <person name="Kirilenko B.M."/>
            <person name="Davalos L.M."/>
            <person name="Corthals A.P."/>
            <person name="Power M.L."/>
            <person name="Jones G."/>
            <person name="Ransome R.D."/>
            <person name="Dechmann D.K.N."/>
            <person name="Locatelli A.G."/>
            <person name="Puechmaille S.J."/>
            <person name="Fedrigo O."/>
            <person name="Jarvis E.D."/>
            <person name="Hiller M."/>
            <person name="Vernes S.C."/>
            <person name="Myers E.W."/>
            <person name="Teeling E.C."/>
        </authorList>
    </citation>
    <scope>NUCLEOTIDE SEQUENCE [LARGE SCALE GENOMIC DNA]</scope>
    <source>
        <strain evidence="1">MRouAeg1</strain>
        <tissue evidence="1">Muscle</tissue>
    </source>
</reference>
<dbReference type="AlphaFoldDB" id="A0A7J8H0H1"/>
<comment type="caution">
    <text evidence="1">The sequence shown here is derived from an EMBL/GenBank/DDBJ whole genome shotgun (WGS) entry which is preliminary data.</text>
</comment>
<dbReference type="Proteomes" id="UP000593571">
    <property type="component" value="Unassembled WGS sequence"/>
</dbReference>
<evidence type="ECO:0000313" key="1">
    <source>
        <dbReference type="EMBL" id="KAF6465756.1"/>
    </source>
</evidence>
<organism evidence="1 2">
    <name type="scientific">Rousettus aegyptiacus</name>
    <name type="common">Egyptian fruit bat</name>
    <name type="synonym">Pteropus aegyptiacus</name>
    <dbReference type="NCBI Taxonomy" id="9407"/>
    <lineage>
        <taxon>Eukaryota</taxon>
        <taxon>Metazoa</taxon>
        <taxon>Chordata</taxon>
        <taxon>Craniata</taxon>
        <taxon>Vertebrata</taxon>
        <taxon>Euteleostomi</taxon>
        <taxon>Mammalia</taxon>
        <taxon>Eutheria</taxon>
        <taxon>Laurasiatheria</taxon>
        <taxon>Chiroptera</taxon>
        <taxon>Yinpterochiroptera</taxon>
        <taxon>Pteropodoidea</taxon>
        <taxon>Pteropodidae</taxon>
        <taxon>Rousettinae</taxon>
        <taxon>Rousettus</taxon>
    </lineage>
</organism>
<gene>
    <name evidence="1" type="ORF">HJG63_011178</name>
</gene>
<proteinExistence type="predicted"/>
<sequence length="153" mass="17195">MKGLNLIPKTENWLGSSVLCTGKLLFGSSDMRRGWRHYVRSTLRFSGGPGRSALVPRSRWAHEGSLRRRKIIRWWEIRGKVHADTDTPHNKYRLISSHSRSAFPDFKIQPPSLTTWERTSVVLVCVASLPLVTEAGPTLSGATLTRLSLCPSE</sequence>
<keyword evidence="2" id="KW-1185">Reference proteome</keyword>